<gene>
    <name evidence="1" type="ORF">EWH70_21835</name>
</gene>
<comment type="caution">
    <text evidence="1">The sequence shown here is derived from an EMBL/GenBank/DDBJ whole genome shotgun (WGS) entry which is preliminary data.</text>
</comment>
<dbReference type="Proteomes" id="UP000292003">
    <property type="component" value="Unassembled WGS sequence"/>
</dbReference>
<sequence length="205" mass="21492">MIAGVAQLSLLSAEATGPRPADLAGMLCGHGRLTGFGRMSARLSAVLDEPWRARALAGELRRRGVQAELARDEDEQLMLRTAFRADLTALAAAWGCLAASSAKAVPEGFRLDGGTLRLWALTAGRPVPRGYLLAMDPGAPCTHERLSAALCTLGLPNALLGAGSDTPGLRISGRRRLHTFAELIGEPPRAAEGAWPEIVPVARAG</sequence>
<evidence type="ECO:0000313" key="2">
    <source>
        <dbReference type="Proteomes" id="UP000292003"/>
    </source>
</evidence>
<accession>A0A4V2ELH8</accession>
<protein>
    <submittedName>
        <fullName evidence="1">Uncharacterized protein</fullName>
    </submittedName>
</protein>
<proteinExistence type="predicted"/>
<dbReference type="OrthoDB" id="3403532at2"/>
<reference evidence="1 2" key="1">
    <citation type="submission" date="2019-02" db="EMBL/GenBank/DDBJ databases">
        <title>Draft genome sequence of Amycolatopsis sp. 8-3EHSu isolated from roots of Suaeda maritima.</title>
        <authorList>
            <person name="Duangmal K."/>
            <person name="Chantavorakit T."/>
        </authorList>
    </citation>
    <scope>NUCLEOTIDE SEQUENCE [LARGE SCALE GENOMIC DNA]</scope>
    <source>
        <strain evidence="1 2">8-3EHSu</strain>
    </source>
</reference>
<evidence type="ECO:0000313" key="1">
    <source>
        <dbReference type="EMBL" id="RZQ61615.1"/>
    </source>
</evidence>
<dbReference type="AlphaFoldDB" id="A0A4V2ELH8"/>
<dbReference type="EMBL" id="SFCC01000011">
    <property type="protein sequence ID" value="RZQ61615.1"/>
    <property type="molecule type" value="Genomic_DNA"/>
</dbReference>
<keyword evidence="2" id="KW-1185">Reference proteome</keyword>
<organism evidence="1 2">
    <name type="scientific">Amycolatopsis suaedae</name>
    <dbReference type="NCBI Taxonomy" id="2510978"/>
    <lineage>
        <taxon>Bacteria</taxon>
        <taxon>Bacillati</taxon>
        <taxon>Actinomycetota</taxon>
        <taxon>Actinomycetes</taxon>
        <taxon>Pseudonocardiales</taxon>
        <taxon>Pseudonocardiaceae</taxon>
        <taxon>Amycolatopsis</taxon>
    </lineage>
</organism>
<name>A0A4V2ELH8_9PSEU</name>